<feature type="transmembrane region" description="Helical" evidence="1">
    <location>
        <begin position="45"/>
        <end position="64"/>
    </location>
</feature>
<sequence length="209" mass="21899">MLVRRIIQLLAGLSLFGFSIAVLIKAGLGISPWDIFHQGLGRLTGISTGMVIIAVSFLVLLLWIPLRMRPGWGTLANAVLIGAFVDLSIPLIPQANGLLWQVVYLAGGLVLLAVGSACYLGASFGPGARDGLMTGLAQRTGWSIRTCRTLIEVTVAAAGWLLGGTLGIGTVAEAFLIGPLIQWLMPLFSVPSGPREPSPDNPLSKSTAS</sequence>
<dbReference type="AlphaFoldDB" id="A0AB39YR67"/>
<protein>
    <submittedName>
        <fullName evidence="2">YitT family protein</fullName>
    </submittedName>
</protein>
<dbReference type="EMBL" id="CP165735">
    <property type="protein sequence ID" value="XDV71814.1"/>
    <property type="molecule type" value="Genomic_DNA"/>
</dbReference>
<dbReference type="PANTHER" id="PTHR40078:SF1">
    <property type="entry name" value="INTEGRAL MEMBRANE PROTEIN"/>
    <property type="match status" value="1"/>
</dbReference>
<organism evidence="2">
    <name type="scientific">Paenarthrobacter sp. AMU7</name>
    <dbReference type="NCBI Taxonomy" id="3162492"/>
    <lineage>
        <taxon>Bacteria</taxon>
        <taxon>Bacillati</taxon>
        <taxon>Actinomycetota</taxon>
        <taxon>Actinomycetes</taxon>
        <taxon>Micrococcales</taxon>
        <taxon>Micrococcaceae</taxon>
        <taxon>Paenarthrobacter</taxon>
    </lineage>
</organism>
<keyword evidence="1" id="KW-0812">Transmembrane</keyword>
<evidence type="ECO:0000256" key="1">
    <source>
        <dbReference type="SAM" id="Phobius"/>
    </source>
</evidence>
<dbReference type="Pfam" id="PF19700">
    <property type="entry name" value="DUF6198"/>
    <property type="match status" value="1"/>
</dbReference>
<feature type="transmembrane region" description="Helical" evidence="1">
    <location>
        <begin position="71"/>
        <end position="92"/>
    </location>
</feature>
<accession>A0AB39YR67</accession>
<evidence type="ECO:0000313" key="2">
    <source>
        <dbReference type="EMBL" id="XDV71814.1"/>
    </source>
</evidence>
<dbReference type="RefSeq" id="WP_369745731.1">
    <property type="nucleotide sequence ID" value="NZ_CP165735.1"/>
</dbReference>
<keyword evidence="1" id="KW-0472">Membrane</keyword>
<dbReference type="PANTHER" id="PTHR40078">
    <property type="entry name" value="INTEGRAL MEMBRANE PROTEIN-RELATED"/>
    <property type="match status" value="1"/>
</dbReference>
<proteinExistence type="predicted"/>
<feature type="transmembrane region" description="Helical" evidence="1">
    <location>
        <begin position="98"/>
        <end position="122"/>
    </location>
</feature>
<reference evidence="2" key="1">
    <citation type="submission" date="2024-07" db="EMBL/GenBank/DDBJ databases">
        <authorList>
            <person name="Li J."/>
            <person name="Wei H."/>
            <person name="Ma J."/>
        </authorList>
    </citation>
    <scope>NUCLEOTIDE SEQUENCE</scope>
    <source>
        <strain evidence="2">AMU7</strain>
    </source>
</reference>
<name>A0AB39YR67_9MICC</name>
<gene>
    <name evidence="2" type="ORF">ABQM86_01055</name>
</gene>
<keyword evidence="1" id="KW-1133">Transmembrane helix</keyword>
<dbReference type="InterPro" id="IPR038750">
    <property type="entry name" value="YczE/YyaS-like"/>
</dbReference>